<proteinExistence type="predicted"/>
<dbReference type="NCBIfam" id="NF041644">
    <property type="entry name" value="CBO0543_fam"/>
    <property type="match status" value="1"/>
</dbReference>
<dbReference type="InterPro" id="IPR048147">
    <property type="entry name" value="CBO0543-like"/>
</dbReference>
<comment type="caution">
    <text evidence="2">The sequence shown here is derived from an EMBL/GenBank/DDBJ whole genome shotgun (WGS) entry which is preliminary data.</text>
</comment>
<dbReference type="RefSeq" id="WP_163180760.1">
    <property type="nucleotide sequence ID" value="NZ_JAAIWM010000006.1"/>
</dbReference>
<dbReference type="Proteomes" id="UP000481043">
    <property type="component" value="Unassembled WGS sequence"/>
</dbReference>
<evidence type="ECO:0000256" key="1">
    <source>
        <dbReference type="SAM" id="Phobius"/>
    </source>
</evidence>
<feature type="transmembrane region" description="Helical" evidence="1">
    <location>
        <begin position="61"/>
        <end position="80"/>
    </location>
</feature>
<keyword evidence="1" id="KW-1133">Transmembrane helix</keyword>
<sequence length="168" mass="19997">MHILLAICVFVLSLTKGDLKNIEKYGLTIYYVIICNLLYNVICFNHLLWKYESDIFKGSHLTVDLIYTFVVLPGVTFLFLSHFPSLQQKVKMIIYIVKWVALALLLELLYLKTGRLVLQNGYEYWMEFFFYPVMFGMMYLHQKRPLIAYIFSVIIICFMVWYFEVPVI</sequence>
<feature type="transmembrane region" description="Helical" evidence="1">
    <location>
        <begin position="92"/>
        <end position="110"/>
    </location>
</feature>
<feature type="transmembrane region" description="Helical" evidence="1">
    <location>
        <begin position="29"/>
        <end position="49"/>
    </location>
</feature>
<dbReference type="AlphaFoldDB" id="A0A6M0QAL0"/>
<feature type="transmembrane region" description="Helical" evidence="1">
    <location>
        <begin position="146"/>
        <end position="163"/>
    </location>
</feature>
<feature type="transmembrane region" description="Helical" evidence="1">
    <location>
        <begin position="122"/>
        <end position="140"/>
    </location>
</feature>
<keyword evidence="3" id="KW-1185">Reference proteome</keyword>
<gene>
    <name evidence="2" type="ORF">G4D63_16255</name>
</gene>
<evidence type="ECO:0000313" key="3">
    <source>
        <dbReference type="Proteomes" id="UP000481043"/>
    </source>
</evidence>
<accession>A0A6M0QAL0</accession>
<reference evidence="2 3" key="1">
    <citation type="submission" date="2020-02" db="EMBL/GenBank/DDBJ databases">
        <title>Bacillus aquiflavi sp. nov., isolated from yellow water of strong flavor Chinese baijiu in Yibin region of China.</title>
        <authorList>
            <person name="Xie J."/>
        </authorList>
    </citation>
    <scope>NUCLEOTIDE SEQUENCE [LARGE SCALE GENOMIC DNA]</scope>
    <source>
        <strain evidence="2 3">SA4</strain>
    </source>
</reference>
<keyword evidence="1" id="KW-0812">Transmembrane</keyword>
<name>A0A6M0QAL0_9BACI</name>
<dbReference type="EMBL" id="JAAIWM010000006">
    <property type="protein sequence ID" value="NEY73287.1"/>
    <property type="molecule type" value="Genomic_DNA"/>
</dbReference>
<keyword evidence="1" id="KW-0472">Membrane</keyword>
<evidence type="ECO:0000313" key="2">
    <source>
        <dbReference type="EMBL" id="NEY73287.1"/>
    </source>
</evidence>
<protein>
    <submittedName>
        <fullName evidence="2">Uncharacterized protein</fullName>
    </submittedName>
</protein>
<organism evidence="2 3">
    <name type="scientific">Bacillus mesophilus</name>
    <dbReference type="NCBI Taxonomy" id="1808955"/>
    <lineage>
        <taxon>Bacteria</taxon>
        <taxon>Bacillati</taxon>
        <taxon>Bacillota</taxon>
        <taxon>Bacilli</taxon>
        <taxon>Bacillales</taxon>
        <taxon>Bacillaceae</taxon>
        <taxon>Bacillus</taxon>
    </lineage>
</organism>